<dbReference type="EMBL" id="MQWB01000001">
    <property type="protein sequence ID" value="OZC01555.1"/>
    <property type="molecule type" value="Genomic_DNA"/>
</dbReference>
<evidence type="ECO:0000259" key="3">
    <source>
        <dbReference type="PROSITE" id="PS50110"/>
    </source>
</evidence>
<name>A0A259TUW3_9BACT</name>
<dbReference type="Gene3D" id="3.40.50.2300">
    <property type="match status" value="1"/>
</dbReference>
<evidence type="ECO:0000313" key="5">
    <source>
        <dbReference type="Proteomes" id="UP000216446"/>
    </source>
</evidence>
<gene>
    <name evidence="4" type="ORF">BSZ36_00280</name>
</gene>
<comment type="caution">
    <text evidence="4">The sequence shown here is derived from an EMBL/GenBank/DDBJ whole genome shotgun (WGS) entry which is preliminary data.</text>
</comment>
<accession>A0A259TUW3</accession>
<dbReference type="InParanoid" id="A0A259TUW3"/>
<dbReference type="InterPro" id="IPR050595">
    <property type="entry name" value="Bact_response_regulator"/>
</dbReference>
<proteinExistence type="predicted"/>
<dbReference type="PANTHER" id="PTHR44591">
    <property type="entry name" value="STRESS RESPONSE REGULATOR PROTEIN 1"/>
    <property type="match status" value="1"/>
</dbReference>
<dbReference type="AlphaFoldDB" id="A0A259TUW3"/>
<dbReference type="InterPro" id="IPR001789">
    <property type="entry name" value="Sig_transdc_resp-reg_receiver"/>
</dbReference>
<protein>
    <recommendedName>
        <fullName evidence="3">Response regulatory domain-containing protein</fullName>
    </recommendedName>
</protein>
<evidence type="ECO:0000313" key="4">
    <source>
        <dbReference type="EMBL" id="OZC01555.1"/>
    </source>
</evidence>
<dbReference type="SUPFAM" id="SSF52172">
    <property type="entry name" value="CheY-like"/>
    <property type="match status" value="1"/>
</dbReference>
<dbReference type="InterPro" id="IPR011006">
    <property type="entry name" value="CheY-like_superfamily"/>
</dbReference>
<dbReference type="GO" id="GO:0000160">
    <property type="term" value="P:phosphorelay signal transduction system"/>
    <property type="evidence" value="ECO:0007669"/>
    <property type="project" value="InterPro"/>
</dbReference>
<feature type="modified residue" description="4-aspartylphosphate" evidence="2">
    <location>
        <position position="61"/>
    </location>
</feature>
<dbReference type="PROSITE" id="PS50110">
    <property type="entry name" value="RESPONSE_REGULATORY"/>
    <property type="match status" value="1"/>
</dbReference>
<dbReference type="OrthoDB" id="9789181at2"/>
<dbReference type="Proteomes" id="UP000216446">
    <property type="component" value="Unassembled WGS sequence"/>
</dbReference>
<reference evidence="4 5" key="1">
    <citation type="submission" date="2016-11" db="EMBL/GenBank/DDBJ databases">
        <title>Study of marine rhodopsin-containing bacteria.</title>
        <authorList>
            <person name="Yoshizawa S."/>
            <person name="Kumagai Y."/>
            <person name="Kogure K."/>
        </authorList>
    </citation>
    <scope>NUCLEOTIDE SEQUENCE [LARGE SCALE GENOMIC DNA]</scope>
    <source>
        <strain evidence="4 5">SG-29</strain>
    </source>
</reference>
<feature type="domain" description="Response regulatory" evidence="3">
    <location>
        <begin position="7"/>
        <end position="128"/>
    </location>
</feature>
<keyword evidence="5" id="KW-1185">Reference proteome</keyword>
<keyword evidence="1 2" id="KW-0597">Phosphoprotein</keyword>
<dbReference type="PANTHER" id="PTHR44591:SF3">
    <property type="entry name" value="RESPONSE REGULATORY DOMAIN-CONTAINING PROTEIN"/>
    <property type="match status" value="1"/>
</dbReference>
<dbReference type="Pfam" id="PF00072">
    <property type="entry name" value="Response_reg"/>
    <property type="match status" value="1"/>
</dbReference>
<dbReference type="SMART" id="SM00448">
    <property type="entry name" value="REC"/>
    <property type="match status" value="1"/>
</dbReference>
<organism evidence="4 5">
    <name type="scientific">Rubricoccus marinus</name>
    <dbReference type="NCBI Taxonomy" id="716817"/>
    <lineage>
        <taxon>Bacteria</taxon>
        <taxon>Pseudomonadati</taxon>
        <taxon>Rhodothermota</taxon>
        <taxon>Rhodothermia</taxon>
        <taxon>Rhodothermales</taxon>
        <taxon>Rubricoccaceae</taxon>
        <taxon>Rubricoccus</taxon>
    </lineage>
</organism>
<evidence type="ECO:0000256" key="2">
    <source>
        <dbReference type="PROSITE-ProRule" id="PRU00169"/>
    </source>
</evidence>
<evidence type="ECO:0000256" key="1">
    <source>
        <dbReference type="ARBA" id="ARBA00022553"/>
    </source>
</evidence>
<sequence>MSASARTVLLVDDDPIMLAFLERAVGASYAVVTKADGAAARDWLLAPEASGEGRADLVVADLQMPGLDGFGFTEAVRADPRTERLPILILSGSDKSEDRIRCLRLGADDFVVKPFNPEELMARIDNLFRRLG</sequence>
<dbReference type="RefSeq" id="WP_094545172.1">
    <property type="nucleotide sequence ID" value="NZ_MQWB01000001.1"/>
</dbReference>